<evidence type="ECO:0000259" key="1">
    <source>
        <dbReference type="Pfam" id="PF00391"/>
    </source>
</evidence>
<name>A0A0W8E341_9ZZZZ</name>
<dbReference type="EC" id="2.7.9.2" evidence="3"/>
<dbReference type="Gene3D" id="3.50.30.10">
    <property type="entry name" value="Phosphohistidine domain"/>
    <property type="match status" value="1"/>
</dbReference>
<dbReference type="GO" id="GO:0005524">
    <property type="term" value="F:ATP binding"/>
    <property type="evidence" value="ECO:0007669"/>
    <property type="project" value="InterPro"/>
</dbReference>
<dbReference type="Gene3D" id="3.30.470.20">
    <property type="entry name" value="ATP-grasp fold, B domain"/>
    <property type="match status" value="1"/>
</dbReference>
<dbReference type="InterPro" id="IPR036637">
    <property type="entry name" value="Phosphohistidine_dom_sf"/>
</dbReference>
<dbReference type="Pfam" id="PF01326">
    <property type="entry name" value="PPDK_N"/>
    <property type="match status" value="1"/>
</dbReference>
<keyword evidence="3" id="KW-0808">Transferase</keyword>
<evidence type="ECO:0000313" key="3">
    <source>
        <dbReference type="EMBL" id="KUG02755.1"/>
    </source>
</evidence>
<feature type="domain" description="Pyruvate phosphate dikinase AMP/ATP-binding" evidence="2">
    <location>
        <begin position="21"/>
        <end position="329"/>
    </location>
</feature>
<dbReference type="Gene3D" id="3.30.1490.20">
    <property type="entry name" value="ATP-grasp fold, A domain"/>
    <property type="match status" value="1"/>
</dbReference>
<feature type="domain" description="PEP-utilising enzyme mobile" evidence="1">
    <location>
        <begin position="812"/>
        <end position="882"/>
    </location>
</feature>
<dbReference type="GO" id="GO:0008986">
    <property type="term" value="F:pyruvate, water dikinase activity"/>
    <property type="evidence" value="ECO:0007669"/>
    <property type="project" value="UniProtKB-EC"/>
</dbReference>
<evidence type="ECO:0000259" key="2">
    <source>
        <dbReference type="Pfam" id="PF01326"/>
    </source>
</evidence>
<protein>
    <submittedName>
        <fullName evidence="3">Phosphoenolpyruvate synthase</fullName>
        <ecNumber evidence="3">2.7.9.2</ecNumber>
    </submittedName>
</protein>
<dbReference type="Pfam" id="PF00391">
    <property type="entry name" value="PEP-utilizers"/>
    <property type="match status" value="1"/>
</dbReference>
<dbReference type="PANTHER" id="PTHR43615:SF1">
    <property type="entry name" value="PPDK_N DOMAIN-CONTAINING PROTEIN"/>
    <property type="match status" value="1"/>
</dbReference>
<accession>A0A0W8E341</accession>
<dbReference type="InterPro" id="IPR051549">
    <property type="entry name" value="PEP_Utilizing_Enz"/>
</dbReference>
<dbReference type="EMBL" id="LNQE01001909">
    <property type="protein sequence ID" value="KUG02755.1"/>
    <property type="molecule type" value="Genomic_DNA"/>
</dbReference>
<dbReference type="PANTHER" id="PTHR43615">
    <property type="entry name" value="PHOSPHOENOLPYRUVATE SYNTHASE-RELATED"/>
    <property type="match status" value="1"/>
</dbReference>
<sequence>MNKHSGNFFIMWDQAFESGAPLVGGKGWNLARLSRFGFNIPPGGVLSSDAYIEFIDYNGLVDDIADLSSSITAANLGDYNNELSQLKEKIRSGLIPHTIINEISAALHNLGLADRAIAVRSSASAEDSATASFAGIHESFLNVHGMENILAAIKGCYASLWSPRAVAYRRRMKLDDNEVLPAVVLLEMVEAQAAGVGFTCDPQTGRRDLLVINANFGLGESVVNGTVEPDSYYLDNQPWSTVPGLLEQNTGSKKGFTQSAANGGTQFIYSDKLSSRPVLSDEEIERLGLLLMRVFESLGECEEQQDVEWAYDGQNFFLLQARPVTALPEYTFTALKNKPTIWTNGNYRDAVPMVISPLQRRLLKNSIDTIQYAQFPANGYQMPEGFEFSRFFNGRLYCNISALQWAYYDCLGALSDGFNDFWGGHQPQIEIDDPDPFAGEVGRERQNRIMGMMNHVMEAAIDAPRIFAEVSRSAKALTSTGFAHLPDSEFANIYTELGDIIRTYCEKFTYLAGVGSMPIMSLLQKLYEYFGSRATEVLNGLMVGSQAGITSADHGYRLLELAEMARGDEGAVLYLTAGTFDPILWEKELPESSPFKQAFRTFIEEYGHRGVYELDIINPRWKDDLTYLLGIIKDTMDTARPGDLKVQQKVQFERAWQEVLEAVPPDVQEEIRQGIKEAQEGAAVREMTKSVLAMAIEPYRLMAQELGKRFCRQGLIDQPDDVFFCSWSDLFSILHKEWNGDGLKALVEFRKLRHKQKEALSAPDIICGDKPIFSESVGQNSGDCLQGVAAATGQASGIARLIAHPSEGNRLQPGEILVAPSTDPAWTPLFLKAGAIVMETGGFLSHGSIVAREYGIPAVVNVAGAMRIIQDGQEIIVDGNAGTVGNKGIPWTNPN</sequence>
<dbReference type="SUPFAM" id="SSF52009">
    <property type="entry name" value="Phosphohistidine domain"/>
    <property type="match status" value="1"/>
</dbReference>
<dbReference type="InterPro" id="IPR013815">
    <property type="entry name" value="ATP_grasp_subdomain_1"/>
</dbReference>
<dbReference type="AlphaFoldDB" id="A0A0W8E341"/>
<proteinExistence type="predicted"/>
<dbReference type="InterPro" id="IPR008279">
    <property type="entry name" value="PEP-util_enz_mobile_dom"/>
</dbReference>
<organism evidence="3">
    <name type="scientific">hydrocarbon metagenome</name>
    <dbReference type="NCBI Taxonomy" id="938273"/>
    <lineage>
        <taxon>unclassified sequences</taxon>
        <taxon>metagenomes</taxon>
        <taxon>ecological metagenomes</taxon>
    </lineage>
</organism>
<comment type="caution">
    <text evidence="3">The sequence shown here is derived from an EMBL/GenBank/DDBJ whole genome shotgun (WGS) entry which is preliminary data.</text>
</comment>
<reference evidence="3" key="1">
    <citation type="journal article" date="2015" name="Proc. Natl. Acad. Sci. U.S.A.">
        <title>Networks of energetic and metabolic interactions define dynamics in microbial communities.</title>
        <authorList>
            <person name="Embree M."/>
            <person name="Liu J.K."/>
            <person name="Al-Bassam M.M."/>
            <person name="Zengler K."/>
        </authorList>
    </citation>
    <scope>NUCLEOTIDE SEQUENCE</scope>
</reference>
<dbReference type="InterPro" id="IPR002192">
    <property type="entry name" value="PPDK_AMP/ATP-bd"/>
</dbReference>
<dbReference type="SUPFAM" id="SSF56059">
    <property type="entry name" value="Glutathione synthetase ATP-binding domain-like"/>
    <property type="match status" value="1"/>
</dbReference>
<keyword evidence="3" id="KW-0670">Pyruvate</keyword>
<gene>
    <name evidence="3" type="ORF">ASZ90_019831</name>
</gene>